<dbReference type="SUPFAM" id="SSF54001">
    <property type="entry name" value="Cysteine proteinases"/>
    <property type="match status" value="1"/>
</dbReference>
<dbReference type="InterPro" id="IPR001394">
    <property type="entry name" value="Peptidase_C19_UCH"/>
</dbReference>
<dbReference type="Pfam" id="PF00443">
    <property type="entry name" value="UCH"/>
    <property type="match status" value="1"/>
</dbReference>
<sequence length="1053" mass="122929">MSQPQDFSQGLVATLKKKVRQLQDDYAKFNQMRMKQASQSVDSQSYINSGTEVYIVDAKWIEHWKSLCGQQNSQQNQTNNPQQCNNTIPTITQKSNSSSKNMDSKEEASSKSKGSTLTKEQQLNKEVDISVITNQRLIVPKETIICCSEFDNPFNNVLKDDLLLGEDYLLISKDQWNFLEQNYTDTGKAKTFTIRRFYEKLGIGIRTIYVVYYSKKRTWEEFKIRLVKLLKEDSQMTKLIGSLNITKEKLKLWGCNTSALKSIYDQLNEQNSDQNTISQSDCGLGSAAMIIDDQVQNYDKLLQTFTANAWQYIIAAKSAKLLIINIILKNVMHGFFKSELNYKNPLGAQGQLAIAYAKLIKQLWYDDKLSLAPWQFKKTIGKFAKAFNNYEQQDSQELLNFILDGLHEDLNRVLEKPIVPQIESEGLNDEKDSEKSWQNYLKRNQSIIVDLMHGQFKSTVRCPDCDKLSITFDPYMSISLPIPEIKIVEKEYFWVPYDTKKKCVKNFFRFKSHEQIKSLRKLIANMHDVNQEQFELVLIQDDQVKRILPRYEQISALNGTNMFIFAMETSYQSFLQQKQANKEHQPSQQQFFSQVPEENQDNPTLVDWSDKKGANELSKKLKNGYIQTIINPQICQFDDQDISEEGQMKISFEKIFPRLVYLRLNESLIQTHLDIFEYLRPLFTSYLENINNLTSFCKSFAKRKNQVQGPSVIKDLGLWNVMSLNQQYESVFGGAHDPSRKKIEDLPYQINIVSRKVTVQTEDGPIQQCSYCDREECDNCPLPFDDRITLHEYLNKKGISTQSFYYYEDPKTLSSAATSKDSKKPRSGQQPNKRQLTNLEFEIEININSRKFWGLYEILIRFLMHDKVYPERIQSPSKFQQNFFADRVTIDDCFKQFMIPEKLSHQNTWFCNKCMVHKQAVKKIQIFKTPPILILNLKRFKGNQTKQNSFIDFPVRGLDMSEYVISQKQKQSSNLVYDLFAVSNHYGQLLGGHYTAYAKNHDTWFRFNDDQIEEIEDESQIVTNAAYNLFYQRRDLNFRNLNYFKISNFCKGE</sequence>
<dbReference type="PROSITE" id="PS51283">
    <property type="entry name" value="DUSP"/>
    <property type="match status" value="1"/>
</dbReference>
<dbReference type="EC" id="3.4.19.12" evidence="3"/>
<dbReference type="SUPFAM" id="SSF143791">
    <property type="entry name" value="DUSP-like"/>
    <property type="match status" value="1"/>
</dbReference>
<accession>A0A078ACD5</accession>
<feature type="compositionally biased region" description="Low complexity" evidence="8">
    <location>
        <begin position="71"/>
        <end position="86"/>
    </location>
</feature>
<evidence type="ECO:0000256" key="5">
    <source>
        <dbReference type="ARBA" id="ARBA00022786"/>
    </source>
</evidence>
<organism evidence="11 12">
    <name type="scientific">Stylonychia lemnae</name>
    <name type="common">Ciliate</name>
    <dbReference type="NCBI Taxonomy" id="5949"/>
    <lineage>
        <taxon>Eukaryota</taxon>
        <taxon>Sar</taxon>
        <taxon>Alveolata</taxon>
        <taxon>Ciliophora</taxon>
        <taxon>Intramacronucleata</taxon>
        <taxon>Spirotrichea</taxon>
        <taxon>Stichotrichia</taxon>
        <taxon>Sporadotrichida</taxon>
        <taxon>Oxytrichidae</taxon>
        <taxon>Stylonychinae</taxon>
        <taxon>Stylonychia</taxon>
    </lineage>
</organism>
<dbReference type="PROSITE" id="PS50235">
    <property type="entry name" value="USP_3"/>
    <property type="match status" value="1"/>
</dbReference>
<keyword evidence="6 11" id="KW-0378">Hydrolase</keyword>
<keyword evidence="4" id="KW-0645">Protease</keyword>
<evidence type="ECO:0000256" key="8">
    <source>
        <dbReference type="SAM" id="MobiDB-lite"/>
    </source>
</evidence>
<protein>
    <recommendedName>
        <fullName evidence="3">ubiquitinyl hydrolase 1</fullName>
        <ecNumber evidence="3">3.4.19.12</ecNumber>
    </recommendedName>
</protein>
<evidence type="ECO:0000313" key="12">
    <source>
        <dbReference type="Proteomes" id="UP000039865"/>
    </source>
</evidence>
<feature type="domain" description="USP" evidence="9">
    <location>
        <begin position="293"/>
        <end position="1034"/>
    </location>
</feature>
<comment type="catalytic activity">
    <reaction evidence="1">
        <text>Thiol-dependent hydrolysis of ester, thioester, amide, peptide and isopeptide bonds formed by the C-terminal Gly of ubiquitin (a 76-residue protein attached to proteins as an intracellular targeting signal).</text>
        <dbReference type="EC" id="3.4.19.12"/>
    </reaction>
</comment>
<comment type="similarity">
    <text evidence="2">Belongs to the peptidase C19 family.</text>
</comment>
<dbReference type="Pfam" id="PF06337">
    <property type="entry name" value="DUSP"/>
    <property type="match status" value="1"/>
</dbReference>
<dbReference type="InterPro" id="IPR018200">
    <property type="entry name" value="USP_CS"/>
</dbReference>
<reference evidence="11 12" key="1">
    <citation type="submission" date="2014-06" db="EMBL/GenBank/DDBJ databases">
        <authorList>
            <person name="Swart Estienne"/>
        </authorList>
    </citation>
    <scope>NUCLEOTIDE SEQUENCE [LARGE SCALE GENOMIC DNA]</scope>
    <source>
        <strain evidence="11 12">130c</strain>
    </source>
</reference>
<gene>
    <name evidence="11" type="primary">Contig16250.g17310</name>
    <name evidence="11" type="ORF">STYLEM_8861</name>
</gene>
<evidence type="ECO:0000256" key="2">
    <source>
        <dbReference type="ARBA" id="ARBA00009085"/>
    </source>
</evidence>
<dbReference type="Gene3D" id="3.90.70.10">
    <property type="entry name" value="Cysteine proteinases"/>
    <property type="match status" value="2"/>
</dbReference>
<evidence type="ECO:0000313" key="11">
    <source>
        <dbReference type="EMBL" id="CDW79869.1"/>
    </source>
</evidence>
<name>A0A078ACD5_STYLE</name>
<evidence type="ECO:0000256" key="3">
    <source>
        <dbReference type="ARBA" id="ARBA00012759"/>
    </source>
</evidence>
<dbReference type="PANTHER" id="PTHR21646:SF24">
    <property type="entry name" value="UBIQUITIN CARBOXYL-TERMINAL HYDROLASE"/>
    <property type="match status" value="1"/>
</dbReference>
<dbReference type="PANTHER" id="PTHR21646">
    <property type="entry name" value="UBIQUITIN CARBOXYL-TERMINAL HYDROLASE"/>
    <property type="match status" value="1"/>
</dbReference>
<dbReference type="PROSITE" id="PS00973">
    <property type="entry name" value="USP_2"/>
    <property type="match status" value="1"/>
</dbReference>
<dbReference type="InterPro" id="IPR028889">
    <property type="entry name" value="USP"/>
</dbReference>
<feature type="region of interest" description="Disordered" evidence="8">
    <location>
        <begin position="71"/>
        <end position="119"/>
    </location>
</feature>
<dbReference type="Proteomes" id="UP000039865">
    <property type="component" value="Unassembled WGS sequence"/>
</dbReference>
<dbReference type="InterPro" id="IPR050185">
    <property type="entry name" value="Ub_carboxyl-term_hydrolase"/>
</dbReference>
<dbReference type="InterPro" id="IPR006615">
    <property type="entry name" value="Pept_C19_DUSP"/>
</dbReference>
<dbReference type="GO" id="GO:0006508">
    <property type="term" value="P:proteolysis"/>
    <property type="evidence" value="ECO:0007669"/>
    <property type="project" value="UniProtKB-KW"/>
</dbReference>
<dbReference type="Gene3D" id="3.30.2230.10">
    <property type="entry name" value="DUSP-like"/>
    <property type="match status" value="1"/>
</dbReference>
<keyword evidence="5" id="KW-0833">Ubl conjugation pathway</keyword>
<evidence type="ECO:0000256" key="7">
    <source>
        <dbReference type="ARBA" id="ARBA00022807"/>
    </source>
</evidence>
<dbReference type="InterPro" id="IPR038765">
    <property type="entry name" value="Papain-like_cys_pep_sf"/>
</dbReference>
<proteinExistence type="inferred from homology"/>
<dbReference type="InParanoid" id="A0A078ACD5"/>
<dbReference type="GO" id="GO:0004843">
    <property type="term" value="F:cysteine-type deubiquitinase activity"/>
    <property type="evidence" value="ECO:0007669"/>
    <property type="project" value="UniProtKB-EC"/>
</dbReference>
<evidence type="ECO:0000256" key="1">
    <source>
        <dbReference type="ARBA" id="ARBA00000707"/>
    </source>
</evidence>
<evidence type="ECO:0000259" key="10">
    <source>
        <dbReference type="PROSITE" id="PS51283"/>
    </source>
</evidence>
<keyword evidence="7" id="KW-0788">Thiol protease</keyword>
<dbReference type="InterPro" id="IPR035927">
    <property type="entry name" value="DUSP-like_sf"/>
</dbReference>
<keyword evidence="12" id="KW-1185">Reference proteome</keyword>
<dbReference type="GO" id="GO:0016579">
    <property type="term" value="P:protein deubiquitination"/>
    <property type="evidence" value="ECO:0007669"/>
    <property type="project" value="InterPro"/>
</dbReference>
<dbReference type="OrthoDB" id="265776at2759"/>
<dbReference type="EMBL" id="CCKQ01008407">
    <property type="protein sequence ID" value="CDW79869.1"/>
    <property type="molecule type" value="Genomic_DNA"/>
</dbReference>
<evidence type="ECO:0000259" key="9">
    <source>
        <dbReference type="PROSITE" id="PS50235"/>
    </source>
</evidence>
<feature type="domain" description="DUSP" evidence="10">
    <location>
        <begin position="27"/>
        <end position="198"/>
    </location>
</feature>
<dbReference type="AlphaFoldDB" id="A0A078ACD5"/>
<evidence type="ECO:0000256" key="4">
    <source>
        <dbReference type="ARBA" id="ARBA00022670"/>
    </source>
</evidence>
<evidence type="ECO:0000256" key="6">
    <source>
        <dbReference type="ARBA" id="ARBA00022801"/>
    </source>
</evidence>